<dbReference type="EMBL" id="OX596112">
    <property type="protein sequence ID" value="CAN0403161.1"/>
    <property type="molecule type" value="Genomic_DNA"/>
</dbReference>
<name>A0AC59ZFH8_RANTA</name>
<evidence type="ECO:0000313" key="2">
    <source>
        <dbReference type="Proteomes" id="UP001162501"/>
    </source>
</evidence>
<organism evidence="1 2">
    <name type="scientific">Rangifer tarandus platyrhynchus</name>
    <name type="common">Svalbard reindeer</name>
    <dbReference type="NCBI Taxonomy" id="3082113"/>
    <lineage>
        <taxon>Eukaryota</taxon>
        <taxon>Metazoa</taxon>
        <taxon>Chordata</taxon>
        <taxon>Craniata</taxon>
        <taxon>Vertebrata</taxon>
        <taxon>Euteleostomi</taxon>
        <taxon>Mammalia</taxon>
        <taxon>Eutheria</taxon>
        <taxon>Laurasiatheria</taxon>
        <taxon>Artiodactyla</taxon>
        <taxon>Ruminantia</taxon>
        <taxon>Pecora</taxon>
        <taxon>Cervidae</taxon>
        <taxon>Odocoileinae</taxon>
        <taxon>Rangifer</taxon>
    </lineage>
</organism>
<gene>
    <name evidence="1" type="ORF">MRATA1EN22A_LOCUS17769</name>
</gene>
<evidence type="ECO:0000313" key="1">
    <source>
        <dbReference type="EMBL" id="CAN0403161.1"/>
    </source>
</evidence>
<proteinExistence type="predicted"/>
<dbReference type="Proteomes" id="UP001162501">
    <property type="component" value="Chromosome 28"/>
</dbReference>
<reference evidence="1" key="1">
    <citation type="submission" date="2023-05" db="EMBL/GenBank/DDBJ databases">
        <authorList>
            <consortium name="ELIXIR-Norway"/>
        </authorList>
    </citation>
    <scope>NUCLEOTIDE SEQUENCE</scope>
</reference>
<protein>
    <submittedName>
        <fullName evidence="1">Uncharacterized protein</fullName>
    </submittedName>
</protein>
<reference evidence="1" key="2">
    <citation type="submission" date="2025-03" db="EMBL/GenBank/DDBJ databases">
        <authorList>
            <consortium name="ELIXIR-Norway"/>
            <consortium name="Elixir Norway"/>
        </authorList>
    </citation>
    <scope>NUCLEOTIDE SEQUENCE</scope>
</reference>
<sequence length="234" mass="25231">MGRLALSTLPKLRRVVSRDQGPLPGPDLLVQLDSCDRTFYFPSASGNSSPPQHTIASHHPIPSHSCLAGKAKTQGSGLAGEKTPSAPACVSLKAEYHVHTRQFIWEEGPGRKGEQRRESQHKDVLPDWPPRRLPGKRSCRAGDPPRASENRWPERRGIPPAPQPVTLAFISRGPVRAGSTPAGMGPMQASLVTECGRSLSTAPQRGDIKSGGLTPVDRTTLQLMAVKQQSPNLN</sequence>
<accession>A0AC59ZFH8</accession>